<dbReference type="PANTHER" id="PTHR24201:SF16">
    <property type="entry name" value="ANKYRIN-1-LIKE-RELATED"/>
    <property type="match status" value="1"/>
</dbReference>
<dbReference type="InterPro" id="IPR050776">
    <property type="entry name" value="Ank_Repeat/CDKN_Inhibitor"/>
</dbReference>
<reference evidence="4" key="1">
    <citation type="submission" date="2022-07" db="EMBL/GenBank/DDBJ databases">
        <title>Tahibacter sp., a new gammaproteobacterium isolated from the silt sample collected at pig farm.</title>
        <authorList>
            <person name="Chen H."/>
        </authorList>
    </citation>
    <scope>NUCLEOTIDE SEQUENCE</scope>
    <source>
        <strain evidence="4">P2K</strain>
    </source>
</reference>
<dbReference type="InterPro" id="IPR036770">
    <property type="entry name" value="Ankyrin_rpt-contain_sf"/>
</dbReference>
<dbReference type="EMBL" id="JANFQO010000019">
    <property type="protein sequence ID" value="MCQ4166660.1"/>
    <property type="molecule type" value="Genomic_DNA"/>
</dbReference>
<dbReference type="PROSITE" id="PS50088">
    <property type="entry name" value="ANK_REPEAT"/>
    <property type="match status" value="3"/>
</dbReference>
<sequence length="406" mass="43611">MVWDKLQRLFGVRPEAARKPEDVRSTEDAPEPPRCSWIEAADNPWDVRVLDVRPVTHTMTSTSADPNCAANAVSFAGEDGLCFVGQVPPVQRTIDASLRFPIDGFLADGVLFIPQAMEHKWALFYHGGKIICVRSWLRSVRLLASVVSHGTHVEVTQIQGAFGGEDEDAEFTRRLFDCLMHTHALDTVCPIPLPAGMTADPDSVALWCMSLLGNKASVATPHPFARRDPEQPLRTHSLFHIAVARNDTAEVERQLAAGVPVDLLAGDGLGALHWAMASGQSDMLKFLLGKGAAVDGRSVQGATPLMNAVQSRSLEKAVLLLDHGADVNARDRRGFTALHRAADLGLFDLAQLLVQRGGVDCEVSGQTARSLAQRGGHADIVAALDAKAGPVSPAACGRADRTLPLQ</sequence>
<dbReference type="SMART" id="SM00248">
    <property type="entry name" value="ANK"/>
    <property type="match status" value="3"/>
</dbReference>
<dbReference type="PANTHER" id="PTHR24201">
    <property type="entry name" value="ANK_REP_REGION DOMAIN-CONTAINING PROTEIN"/>
    <property type="match status" value="1"/>
</dbReference>
<feature type="repeat" description="ANK" evidence="3">
    <location>
        <begin position="267"/>
        <end position="299"/>
    </location>
</feature>
<comment type="caution">
    <text evidence="4">The sequence shown here is derived from an EMBL/GenBank/DDBJ whole genome shotgun (WGS) entry which is preliminary data.</text>
</comment>
<dbReference type="InterPro" id="IPR002110">
    <property type="entry name" value="Ankyrin_rpt"/>
</dbReference>
<dbReference type="Gene3D" id="1.25.40.20">
    <property type="entry name" value="Ankyrin repeat-containing domain"/>
    <property type="match status" value="2"/>
</dbReference>
<gene>
    <name evidence="4" type="ORF">NM961_18255</name>
</gene>
<evidence type="ECO:0000313" key="4">
    <source>
        <dbReference type="EMBL" id="MCQ4166660.1"/>
    </source>
</evidence>
<dbReference type="Pfam" id="PF12796">
    <property type="entry name" value="Ank_2"/>
    <property type="match status" value="1"/>
</dbReference>
<evidence type="ECO:0000313" key="5">
    <source>
        <dbReference type="Proteomes" id="UP001165498"/>
    </source>
</evidence>
<accession>A0ABT1QWK3</accession>
<organism evidence="4 5">
    <name type="scientific">Tahibacter harae</name>
    <dbReference type="NCBI Taxonomy" id="2963937"/>
    <lineage>
        <taxon>Bacteria</taxon>
        <taxon>Pseudomonadati</taxon>
        <taxon>Pseudomonadota</taxon>
        <taxon>Gammaproteobacteria</taxon>
        <taxon>Lysobacterales</taxon>
        <taxon>Rhodanobacteraceae</taxon>
        <taxon>Tahibacter</taxon>
    </lineage>
</organism>
<keyword evidence="2 3" id="KW-0040">ANK repeat</keyword>
<proteinExistence type="predicted"/>
<evidence type="ECO:0000256" key="3">
    <source>
        <dbReference type="PROSITE-ProRule" id="PRU00023"/>
    </source>
</evidence>
<dbReference type="Proteomes" id="UP001165498">
    <property type="component" value="Unassembled WGS sequence"/>
</dbReference>
<evidence type="ECO:0000256" key="2">
    <source>
        <dbReference type="ARBA" id="ARBA00023043"/>
    </source>
</evidence>
<dbReference type="SUPFAM" id="SSF48403">
    <property type="entry name" value="Ankyrin repeat"/>
    <property type="match status" value="1"/>
</dbReference>
<feature type="repeat" description="ANK" evidence="3">
    <location>
        <begin position="333"/>
        <end position="357"/>
    </location>
</feature>
<dbReference type="Pfam" id="PF00023">
    <property type="entry name" value="Ank"/>
    <property type="match status" value="1"/>
</dbReference>
<keyword evidence="1" id="KW-0677">Repeat</keyword>
<protein>
    <submittedName>
        <fullName evidence="4">Ankyrin repeat domain-containing protein</fullName>
    </submittedName>
</protein>
<evidence type="ECO:0000256" key="1">
    <source>
        <dbReference type="ARBA" id="ARBA00022737"/>
    </source>
</evidence>
<name>A0ABT1QWK3_9GAMM</name>
<feature type="repeat" description="ANK" evidence="3">
    <location>
        <begin position="300"/>
        <end position="332"/>
    </location>
</feature>
<dbReference type="RefSeq" id="WP_255915847.1">
    <property type="nucleotide sequence ID" value="NZ_JANFQO010000019.1"/>
</dbReference>
<keyword evidence="5" id="KW-1185">Reference proteome</keyword>
<dbReference type="PROSITE" id="PS50297">
    <property type="entry name" value="ANK_REP_REGION"/>
    <property type="match status" value="3"/>
</dbReference>